<protein>
    <submittedName>
        <fullName evidence="3">Uncharacterized protein</fullName>
    </submittedName>
</protein>
<keyword evidence="2" id="KW-1133">Transmembrane helix</keyword>
<gene>
    <name evidence="3" type="ORF">Athai_59250</name>
</gene>
<dbReference type="Proteomes" id="UP000611640">
    <property type="component" value="Chromosome"/>
</dbReference>
<dbReference type="AlphaFoldDB" id="A0A7R7HZJ5"/>
<reference evidence="3 4" key="1">
    <citation type="submission" date="2020-08" db="EMBL/GenBank/DDBJ databases">
        <title>Whole genome shotgun sequence of Actinocatenispora thailandica NBRC 105041.</title>
        <authorList>
            <person name="Komaki H."/>
            <person name="Tamura T."/>
        </authorList>
    </citation>
    <scope>NUCLEOTIDE SEQUENCE [LARGE SCALE GENOMIC DNA]</scope>
    <source>
        <strain evidence="3 4">NBRC 105041</strain>
    </source>
</reference>
<organism evidence="3 4">
    <name type="scientific">Actinocatenispora thailandica</name>
    <dbReference type="NCBI Taxonomy" id="227318"/>
    <lineage>
        <taxon>Bacteria</taxon>
        <taxon>Bacillati</taxon>
        <taxon>Actinomycetota</taxon>
        <taxon>Actinomycetes</taxon>
        <taxon>Micromonosporales</taxon>
        <taxon>Micromonosporaceae</taxon>
        <taxon>Actinocatenispora</taxon>
    </lineage>
</organism>
<proteinExistence type="predicted"/>
<name>A0A7R7HZJ5_9ACTN</name>
<dbReference type="EMBL" id="AP023355">
    <property type="protein sequence ID" value="BCJ38422.1"/>
    <property type="molecule type" value="Genomic_DNA"/>
</dbReference>
<feature type="compositionally biased region" description="Low complexity" evidence="1">
    <location>
        <begin position="32"/>
        <end position="59"/>
    </location>
</feature>
<feature type="region of interest" description="Disordered" evidence="1">
    <location>
        <begin position="1"/>
        <end position="132"/>
    </location>
</feature>
<feature type="transmembrane region" description="Helical" evidence="2">
    <location>
        <begin position="204"/>
        <end position="228"/>
    </location>
</feature>
<feature type="transmembrane region" description="Helical" evidence="2">
    <location>
        <begin position="154"/>
        <end position="171"/>
    </location>
</feature>
<keyword evidence="2" id="KW-0812">Transmembrane</keyword>
<keyword evidence="4" id="KW-1185">Reference proteome</keyword>
<keyword evidence="2" id="KW-0472">Membrane</keyword>
<dbReference type="RefSeq" id="WP_203964458.1">
    <property type="nucleotide sequence ID" value="NZ_AP023355.1"/>
</dbReference>
<feature type="transmembrane region" description="Helical" evidence="2">
    <location>
        <begin position="177"/>
        <end position="197"/>
    </location>
</feature>
<evidence type="ECO:0000313" key="4">
    <source>
        <dbReference type="Proteomes" id="UP000611640"/>
    </source>
</evidence>
<feature type="compositionally biased region" description="Pro residues" evidence="1">
    <location>
        <begin position="68"/>
        <end position="88"/>
    </location>
</feature>
<sequence length="235" mass="23757">MVERSQRPDGSNETEGWAPPDTPPSSYGAGLAATDRPPAGDAAAGRPPAPAAGPARPGTGRNGWPGPGARPWPAPGGPAGGLPPPAAYPPGHRRPGPPSGWAAAGPGWPPAGPGVDPRTGRPAWPRPGMPWTPGAIAPPRPYYREPHPIRARSVWAGIGSTVVWFGMFAAISWSARAYAWSTLGAAVLALLAAVALLRFGDRGVAVGVAAAAGCCLGIAGIVAVVSAFTGHWLLW</sequence>
<evidence type="ECO:0000256" key="2">
    <source>
        <dbReference type="SAM" id="Phobius"/>
    </source>
</evidence>
<dbReference type="KEGG" id="atl:Athai_59250"/>
<evidence type="ECO:0000313" key="3">
    <source>
        <dbReference type="EMBL" id="BCJ38422.1"/>
    </source>
</evidence>
<evidence type="ECO:0000256" key="1">
    <source>
        <dbReference type="SAM" id="MobiDB-lite"/>
    </source>
</evidence>
<accession>A0A7R7HZJ5</accession>